<protein>
    <recommendedName>
        <fullName evidence="3">Ribosomal protein L33</fullName>
    </recommendedName>
</protein>
<comment type="caution">
    <text evidence="1">The sequence shown here is derived from an EMBL/GenBank/DDBJ whole genome shotgun (WGS) entry which is preliminary data.</text>
</comment>
<proteinExistence type="predicted"/>
<name>A0ABR4CZS8_9HELO</name>
<evidence type="ECO:0000313" key="1">
    <source>
        <dbReference type="EMBL" id="KAL2075402.1"/>
    </source>
</evidence>
<keyword evidence="2" id="KW-1185">Reference proteome</keyword>
<dbReference type="EMBL" id="JAZHXI010000001">
    <property type="protein sequence ID" value="KAL2075402.1"/>
    <property type="molecule type" value="Genomic_DNA"/>
</dbReference>
<dbReference type="Proteomes" id="UP001595075">
    <property type="component" value="Unassembled WGS sequence"/>
</dbReference>
<evidence type="ECO:0008006" key="3">
    <source>
        <dbReference type="Google" id="ProtNLM"/>
    </source>
</evidence>
<organism evidence="1 2">
    <name type="scientific">Oculimacula yallundae</name>
    <dbReference type="NCBI Taxonomy" id="86028"/>
    <lineage>
        <taxon>Eukaryota</taxon>
        <taxon>Fungi</taxon>
        <taxon>Dikarya</taxon>
        <taxon>Ascomycota</taxon>
        <taxon>Pezizomycotina</taxon>
        <taxon>Leotiomycetes</taxon>
        <taxon>Helotiales</taxon>
        <taxon>Ploettnerulaceae</taxon>
        <taxon>Oculimacula</taxon>
    </lineage>
</organism>
<sequence>MPIIIFTRENKGKQSGLGRYLTSITGPVTLACKHFIKSPPTHSRSVPIRRKKLHRIVSYKPLQKKNTSTGGKYVMS</sequence>
<reference evidence="1 2" key="1">
    <citation type="journal article" date="2024" name="Commun. Biol.">
        <title>Comparative genomic analysis of thermophilic fungi reveals convergent evolutionary adaptations and gene losses.</title>
        <authorList>
            <person name="Steindorff A.S."/>
            <person name="Aguilar-Pontes M.V."/>
            <person name="Robinson A.J."/>
            <person name="Andreopoulos B."/>
            <person name="LaButti K."/>
            <person name="Kuo A."/>
            <person name="Mondo S."/>
            <person name="Riley R."/>
            <person name="Otillar R."/>
            <person name="Haridas S."/>
            <person name="Lipzen A."/>
            <person name="Grimwood J."/>
            <person name="Schmutz J."/>
            <person name="Clum A."/>
            <person name="Reid I.D."/>
            <person name="Moisan M.C."/>
            <person name="Butler G."/>
            <person name="Nguyen T.T.M."/>
            <person name="Dewar K."/>
            <person name="Conant G."/>
            <person name="Drula E."/>
            <person name="Henrissat B."/>
            <person name="Hansel C."/>
            <person name="Singer S."/>
            <person name="Hutchinson M.I."/>
            <person name="de Vries R.P."/>
            <person name="Natvig D.O."/>
            <person name="Powell A.J."/>
            <person name="Tsang A."/>
            <person name="Grigoriev I.V."/>
        </authorList>
    </citation>
    <scope>NUCLEOTIDE SEQUENCE [LARGE SCALE GENOMIC DNA]</scope>
    <source>
        <strain evidence="1 2">CBS 494.80</strain>
    </source>
</reference>
<gene>
    <name evidence="1" type="ORF">VTL71DRAFT_345</name>
</gene>
<evidence type="ECO:0000313" key="2">
    <source>
        <dbReference type="Proteomes" id="UP001595075"/>
    </source>
</evidence>
<accession>A0ABR4CZS8</accession>